<dbReference type="KEGG" id="oyw:OdinLCB4_001225"/>
<dbReference type="AlphaFoldDB" id="A0AAF0D2N4"/>
<organism evidence="2 3">
    <name type="scientific">Odinarchaeota yellowstonii (strain LCB_4)</name>
    <dbReference type="NCBI Taxonomy" id="1841599"/>
    <lineage>
        <taxon>Archaea</taxon>
        <taxon>Promethearchaeati</taxon>
        <taxon>Candidatus Odinarchaeota</taxon>
        <taxon>Candidatus Odinarchaeia</taxon>
        <taxon>Candidatus Odinarchaeales</taxon>
        <taxon>Candidatus Odinarchaeaceae</taxon>
        <taxon>Candidatus Odinarchaeum</taxon>
    </lineage>
</organism>
<gene>
    <name evidence="2" type="ORF">OdinLCB4_001225</name>
</gene>
<dbReference type="InterPro" id="IPR025658">
    <property type="entry name" value="Cyclophilin_TM1367"/>
</dbReference>
<feature type="domain" description="Cyclophilin TM1367-like" evidence="1">
    <location>
        <begin position="26"/>
        <end position="121"/>
    </location>
</feature>
<evidence type="ECO:0000313" key="2">
    <source>
        <dbReference type="EMBL" id="WEU40582.1"/>
    </source>
</evidence>
<reference evidence="2" key="1">
    <citation type="journal article" date="2017" name="Nature">
        <title>Asgard archaea illuminate the origin of eukaryotic cellular complexity.</title>
        <authorList>
            <person name="Zaremba-Niedzwiedzka K."/>
            <person name="Caceres E.F."/>
            <person name="Saw J.H."/>
            <person name="Backstrom D."/>
            <person name="Juzokaite L."/>
            <person name="Vancaester E."/>
            <person name="Seitz K.W."/>
            <person name="Anantharaman K."/>
            <person name="Starnawski P."/>
            <person name="Kjeldsen K.U."/>
            <person name="Scott M.B."/>
            <person name="Nunoura T."/>
            <person name="Banfield J.F."/>
            <person name="Schramm A."/>
            <person name="Baker B.J."/>
            <person name="Spang A."/>
            <person name="Ettema T.J.G."/>
        </authorList>
    </citation>
    <scope>NUCLEOTIDE SEQUENCE</scope>
    <source>
        <strain evidence="2">LCB_4</strain>
    </source>
</reference>
<dbReference type="Gene3D" id="2.40.100.20">
    <property type="match status" value="1"/>
</dbReference>
<protein>
    <recommendedName>
        <fullName evidence="1">Cyclophilin TM1367-like domain-containing protein</fullName>
    </recommendedName>
</protein>
<evidence type="ECO:0000259" key="1">
    <source>
        <dbReference type="Pfam" id="PF04126"/>
    </source>
</evidence>
<dbReference type="Proteomes" id="UP000186851">
    <property type="component" value="Chromosome"/>
</dbReference>
<dbReference type="Pfam" id="PF04126">
    <property type="entry name" value="Cyclophil_like"/>
    <property type="match status" value="1"/>
</dbReference>
<accession>A0AAF0D2N4</accession>
<reference evidence="2" key="2">
    <citation type="journal article" date="2022" name="Nat. Microbiol.">
        <title>A closed Candidatus Odinarchaeum chromosome exposes Asgard archaeal viruses.</title>
        <authorList>
            <person name="Tamarit D."/>
            <person name="Caceres E.F."/>
            <person name="Krupovic M."/>
            <person name="Nijland R."/>
            <person name="Eme L."/>
            <person name="Robinson N.P."/>
            <person name="Ettema T.J.G."/>
        </authorList>
    </citation>
    <scope>NUCLEOTIDE SEQUENCE</scope>
    <source>
        <strain evidence="2">LCB_4</strain>
    </source>
</reference>
<name>A0AAF0D2N4_ODILC</name>
<dbReference type="EMBL" id="CP091871">
    <property type="protein sequence ID" value="WEU40582.1"/>
    <property type="molecule type" value="Genomic_DNA"/>
</dbReference>
<evidence type="ECO:0000313" key="3">
    <source>
        <dbReference type="Proteomes" id="UP000186851"/>
    </source>
</evidence>
<dbReference type="InterPro" id="IPR029000">
    <property type="entry name" value="Cyclophilin-like_dom_sf"/>
</dbReference>
<proteinExistence type="predicted"/>
<sequence length="126" mass="13831">MSAEVNVYPISIEFIGVGIVLGEFIRTKAPRTVEALYYKLPIKGKASLYGDEIYFKAGVNLGREKPVRSVNPGDIAYWPMGDALCIFFGGTQPYSEVNLCGRLTPPFDILKNVKNGTGVIVDKRSV</sequence>
<dbReference type="SUPFAM" id="SSF50891">
    <property type="entry name" value="Cyclophilin-like"/>
    <property type="match status" value="1"/>
</dbReference>